<dbReference type="AlphaFoldDB" id="A0A6N3B930"/>
<reference evidence="2" key="1">
    <citation type="submission" date="2019-11" db="EMBL/GenBank/DDBJ databases">
        <authorList>
            <person name="Feng L."/>
        </authorList>
    </citation>
    <scope>NUCLEOTIDE SEQUENCE</scope>
    <source>
        <strain evidence="2">VdisparLFYP95</strain>
    </source>
</reference>
<dbReference type="Pfam" id="PF00078">
    <property type="entry name" value="RVT_1"/>
    <property type="match status" value="1"/>
</dbReference>
<evidence type="ECO:0000259" key="1">
    <source>
        <dbReference type="PROSITE" id="PS50878"/>
    </source>
</evidence>
<proteinExistence type="predicted"/>
<dbReference type="GO" id="GO:0003964">
    <property type="term" value="F:RNA-directed DNA polymerase activity"/>
    <property type="evidence" value="ECO:0007669"/>
    <property type="project" value="UniProtKB-KW"/>
</dbReference>
<accession>A0A6N3B930</accession>
<keyword evidence="2" id="KW-0695">RNA-directed DNA polymerase</keyword>
<sequence>MEKSYLEHMESITSEELYRGLLGYGLFGEKIPPIFSSVDFYQWCIEHPDLLDNSKPTEYIYYESIRNVNIPRQLGLPEPFSYARLCKVLSDYWEGELRPYFKLKTENNNYKISRVHIRKLENSDAIFEMNYKKESEDGDPIRRLSIGKKYVVKSDIKSCYPSIYSHALSWALVGKTEAKRCSRDNTQWFNKIDKCVRNVKYGETNGILIGPHASNILSEIILVSIDDNLYRAGYKFIRNIDDYYCVTETYEEAESFIKSLLSELKNYNLAVNQSKTMILNLPLDSDSEWVHILGVPPIVGAFGVVEIQSVKVYLGQALQAMQNNSGDAAPIKYAIKVLKSLKVSKKSKDYIVDTILHWAIIYPYLVPLLHEFIFDRYDVPLDFIREFISILYKDSIIRRNYEGVAYAFFFSLKYNSEIESFDMNNLISGDCICKLLCFLYCKKFGKHEEQNILKEHAKELMELNFTENWIFIYEILNQEELSGRERWSSLKNQGISFIKSEYR</sequence>
<dbReference type="PROSITE" id="PS50878">
    <property type="entry name" value="RT_POL"/>
    <property type="match status" value="1"/>
</dbReference>
<dbReference type="InterPro" id="IPR000477">
    <property type="entry name" value="RT_dom"/>
</dbReference>
<keyword evidence="2" id="KW-0548">Nucleotidyltransferase</keyword>
<gene>
    <name evidence="2" type="ORF">VDLFYP95_01209</name>
</gene>
<dbReference type="EMBL" id="CACRUF010000019">
    <property type="protein sequence ID" value="VYT98246.1"/>
    <property type="molecule type" value="Genomic_DNA"/>
</dbReference>
<dbReference type="CDD" id="cd01646">
    <property type="entry name" value="RT_Bac_retron_I"/>
    <property type="match status" value="1"/>
</dbReference>
<protein>
    <submittedName>
        <fullName evidence="2">Reverse transcriptase (RNA-dependent DNA polymerase)</fullName>
    </submittedName>
</protein>
<evidence type="ECO:0000313" key="2">
    <source>
        <dbReference type="EMBL" id="VYT98246.1"/>
    </source>
</evidence>
<feature type="domain" description="Reverse transcriptase" evidence="1">
    <location>
        <begin position="1"/>
        <end position="318"/>
    </location>
</feature>
<name>A0A6N3B930_9FIRM</name>
<organism evidence="2">
    <name type="scientific">Veillonella dispar</name>
    <dbReference type="NCBI Taxonomy" id="39778"/>
    <lineage>
        <taxon>Bacteria</taxon>
        <taxon>Bacillati</taxon>
        <taxon>Bacillota</taxon>
        <taxon>Negativicutes</taxon>
        <taxon>Veillonellales</taxon>
        <taxon>Veillonellaceae</taxon>
        <taxon>Veillonella</taxon>
    </lineage>
</organism>
<keyword evidence="2" id="KW-0808">Transferase</keyword>